<comment type="caution">
    <text evidence="3">The sequence shown here is derived from an EMBL/GenBank/DDBJ whole genome shotgun (WGS) entry which is preliminary data.</text>
</comment>
<dbReference type="InterPro" id="IPR050546">
    <property type="entry name" value="Glycosyl_Hydrlase_16"/>
</dbReference>
<dbReference type="AlphaFoldDB" id="A0AAE0J3M7"/>
<dbReference type="Gene3D" id="2.60.120.200">
    <property type="match status" value="1"/>
</dbReference>
<reference evidence="3" key="1">
    <citation type="journal article" date="2023" name="Mol. Phylogenet. Evol.">
        <title>Genome-scale phylogeny and comparative genomics of the fungal order Sordariales.</title>
        <authorList>
            <person name="Hensen N."/>
            <person name="Bonometti L."/>
            <person name="Westerberg I."/>
            <person name="Brannstrom I.O."/>
            <person name="Guillou S."/>
            <person name="Cros-Aarteil S."/>
            <person name="Calhoun S."/>
            <person name="Haridas S."/>
            <person name="Kuo A."/>
            <person name="Mondo S."/>
            <person name="Pangilinan J."/>
            <person name="Riley R."/>
            <person name="LaButti K."/>
            <person name="Andreopoulos B."/>
            <person name="Lipzen A."/>
            <person name="Chen C."/>
            <person name="Yan M."/>
            <person name="Daum C."/>
            <person name="Ng V."/>
            <person name="Clum A."/>
            <person name="Steindorff A."/>
            <person name="Ohm R.A."/>
            <person name="Martin F."/>
            <person name="Silar P."/>
            <person name="Natvig D.O."/>
            <person name="Lalanne C."/>
            <person name="Gautier V."/>
            <person name="Ament-Velasquez S.L."/>
            <person name="Kruys A."/>
            <person name="Hutchinson M.I."/>
            <person name="Powell A.J."/>
            <person name="Barry K."/>
            <person name="Miller A.N."/>
            <person name="Grigoriev I.V."/>
            <person name="Debuchy R."/>
            <person name="Gladieux P."/>
            <person name="Hiltunen Thoren M."/>
            <person name="Johannesson H."/>
        </authorList>
    </citation>
    <scope>NUCLEOTIDE SEQUENCE</scope>
    <source>
        <strain evidence="3">SMH4131-1</strain>
    </source>
</reference>
<dbReference type="InterPro" id="IPR013320">
    <property type="entry name" value="ConA-like_dom_sf"/>
</dbReference>
<dbReference type="PANTHER" id="PTHR10963:SF60">
    <property type="entry name" value="GRAM-NEGATIVE BACTERIA-BINDING PROTEIN 1-RELATED"/>
    <property type="match status" value="1"/>
</dbReference>
<feature type="chain" id="PRO_5042063631" evidence="1">
    <location>
        <begin position="17"/>
        <end position="321"/>
    </location>
</feature>
<feature type="signal peptide" evidence="1">
    <location>
        <begin position="1"/>
        <end position="16"/>
    </location>
</feature>
<evidence type="ECO:0000313" key="4">
    <source>
        <dbReference type="Proteomes" id="UP001286456"/>
    </source>
</evidence>
<organism evidence="3 4">
    <name type="scientific">Cercophora scortea</name>
    <dbReference type="NCBI Taxonomy" id="314031"/>
    <lineage>
        <taxon>Eukaryota</taxon>
        <taxon>Fungi</taxon>
        <taxon>Dikarya</taxon>
        <taxon>Ascomycota</taxon>
        <taxon>Pezizomycotina</taxon>
        <taxon>Sordariomycetes</taxon>
        <taxon>Sordariomycetidae</taxon>
        <taxon>Sordariales</taxon>
        <taxon>Lasiosphaeriaceae</taxon>
        <taxon>Cercophora</taxon>
    </lineage>
</organism>
<reference evidence="3" key="2">
    <citation type="submission" date="2023-06" db="EMBL/GenBank/DDBJ databases">
        <authorList>
            <consortium name="Lawrence Berkeley National Laboratory"/>
            <person name="Haridas S."/>
            <person name="Hensen N."/>
            <person name="Bonometti L."/>
            <person name="Westerberg I."/>
            <person name="Brannstrom I.O."/>
            <person name="Guillou S."/>
            <person name="Cros-Aarteil S."/>
            <person name="Calhoun S."/>
            <person name="Kuo A."/>
            <person name="Mondo S."/>
            <person name="Pangilinan J."/>
            <person name="Riley R."/>
            <person name="Labutti K."/>
            <person name="Andreopoulos B."/>
            <person name="Lipzen A."/>
            <person name="Chen C."/>
            <person name="Yanf M."/>
            <person name="Daum C."/>
            <person name="Ng V."/>
            <person name="Clum A."/>
            <person name="Steindorff A."/>
            <person name="Ohm R."/>
            <person name="Martin F."/>
            <person name="Silar P."/>
            <person name="Natvig D."/>
            <person name="Lalanne C."/>
            <person name="Gautier V."/>
            <person name="Ament-Velasquez S.L."/>
            <person name="Kruys A."/>
            <person name="Hutchinson M.I."/>
            <person name="Powell A.J."/>
            <person name="Barry K."/>
            <person name="Miller A.N."/>
            <person name="Grigoriev I.V."/>
            <person name="Debuchy R."/>
            <person name="Gladieux P."/>
            <person name="Thoren M.H."/>
            <person name="Johannesson H."/>
        </authorList>
    </citation>
    <scope>NUCLEOTIDE SEQUENCE</scope>
    <source>
        <strain evidence="3">SMH4131-1</strain>
    </source>
</reference>
<evidence type="ECO:0000313" key="3">
    <source>
        <dbReference type="EMBL" id="KAK3336284.1"/>
    </source>
</evidence>
<accession>A0AAE0J3M7</accession>
<proteinExistence type="predicted"/>
<dbReference type="Pfam" id="PF26113">
    <property type="entry name" value="GH16_XgeA"/>
    <property type="match status" value="1"/>
</dbReference>
<dbReference type="GO" id="GO:0005975">
    <property type="term" value="P:carbohydrate metabolic process"/>
    <property type="evidence" value="ECO:0007669"/>
    <property type="project" value="InterPro"/>
</dbReference>
<dbReference type="GO" id="GO:0004553">
    <property type="term" value="F:hydrolase activity, hydrolyzing O-glycosyl compounds"/>
    <property type="evidence" value="ECO:0007669"/>
    <property type="project" value="InterPro"/>
</dbReference>
<dbReference type="PANTHER" id="PTHR10963">
    <property type="entry name" value="GLYCOSYL HYDROLASE-RELATED"/>
    <property type="match status" value="1"/>
</dbReference>
<dbReference type="InterPro" id="IPR000757">
    <property type="entry name" value="Beta-glucanase-like"/>
</dbReference>
<dbReference type="SUPFAM" id="SSF49899">
    <property type="entry name" value="Concanavalin A-like lectins/glucanases"/>
    <property type="match status" value="1"/>
</dbReference>
<evidence type="ECO:0000256" key="1">
    <source>
        <dbReference type="SAM" id="SignalP"/>
    </source>
</evidence>
<dbReference type="Proteomes" id="UP001286456">
    <property type="component" value="Unassembled WGS sequence"/>
</dbReference>
<dbReference type="PROSITE" id="PS51762">
    <property type="entry name" value="GH16_2"/>
    <property type="match status" value="1"/>
</dbReference>
<protein>
    <submittedName>
        <fullName evidence="3">Concanavalin A-like lectin/glucanase domain-containing protein</fullName>
    </submittedName>
</protein>
<keyword evidence="1" id="KW-0732">Signal</keyword>
<sequence>MGLFFGLLAPVPIFLGYQPEEFDVQDANWPPPHSRQRISLPSGFSSVVFQDDFSTQPAGSQPSASKWTVDTGTGYSGGPSNWGTNEVETYTNSKDNLVITSSGTLLITPLNNGGRWTSARIETKAASDVGCRAGGKLRIEASLKFGSASAASQMGIWPSFWALGAGFRGNYKQWPAVGEIDIAESINGAATAWQTLHCGSAPNGPCNEYNGIGSTAAFSRGQFHTVAVEIDRTNGGDWRGETLTWFIDGRQTASISGSRINNEQAWTAVTRSSKFLILNVAVGGDFPNNAANDGLVRTPTAQTAGGAGAALEVRYVAVFST</sequence>
<gene>
    <name evidence="3" type="ORF">B0T19DRAFT_447433</name>
</gene>
<evidence type="ECO:0000259" key="2">
    <source>
        <dbReference type="PROSITE" id="PS51762"/>
    </source>
</evidence>
<dbReference type="EMBL" id="JAUEPO010000001">
    <property type="protein sequence ID" value="KAK3336284.1"/>
    <property type="molecule type" value="Genomic_DNA"/>
</dbReference>
<keyword evidence="4" id="KW-1185">Reference proteome</keyword>
<feature type="domain" description="GH16" evidence="2">
    <location>
        <begin position="25"/>
        <end position="321"/>
    </location>
</feature>
<name>A0AAE0J3M7_9PEZI</name>
<dbReference type="CDD" id="cd02182">
    <property type="entry name" value="GH16_Strep_laminarinase_like"/>
    <property type="match status" value="1"/>
</dbReference>